<evidence type="ECO:0000313" key="6">
    <source>
        <dbReference type="Proteomes" id="UP000502415"/>
    </source>
</evidence>
<dbReference type="Pfam" id="PF05724">
    <property type="entry name" value="TPMT"/>
    <property type="match status" value="1"/>
</dbReference>
<dbReference type="PANTHER" id="PTHR32183:SF11">
    <property type="entry name" value="THIOL METHYLTRANSFERASE 2-RELATED"/>
    <property type="match status" value="1"/>
</dbReference>
<dbReference type="AlphaFoldDB" id="A0A7Z2W1S3"/>
<evidence type="ECO:0000256" key="1">
    <source>
        <dbReference type="ARBA" id="ARBA00022553"/>
    </source>
</evidence>
<accession>A0A7Z2W1S3</accession>
<dbReference type="SUPFAM" id="SSF53335">
    <property type="entry name" value="S-adenosyl-L-methionine-dependent methyltransferases"/>
    <property type="match status" value="1"/>
</dbReference>
<keyword evidence="4" id="KW-0949">S-adenosyl-L-methionine</keyword>
<dbReference type="PROSITE" id="PS51585">
    <property type="entry name" value="SAM_MT_TPMT"/>
    <property type="match status" value="1"/>
</dbReference>
<dbReference type="Gene3D" id="3.40.50.150">
    <property type="entry name" value="Vaccinia Virus protein VP39"/>
    <property type="match status" value="1"/>
</dbReference>
<dbReference type="GO" id="GO:0032259">
    <property type="term" value="P:methylation"/>
    <property type="evidence" value="ECO:0007669"/>
    <property type="project" value="UniProtKB-KW"/>
</dbReference>
<evidence type="ECO:0000256" key="4">
    <source>
        <dbReference type="ARBA" id="ARBA00022691"/>
    </source>
</evidence>
<dbReference type="CDD" id="cd02440">
    <property type="entry name" value="AdoMet_MTases"/>
    <property type="match status" value="1"/>
</dbReference>
<proteinExistence type="predicted"/>
<dbReference type="GO" id="GO:0008757">
    <property type="term" value="F:S-adenosylmethionine-dependent methyltransferase activity"/>
    <property type="evidence" value="ECO:0007669"/>
    <property type="project" value="InterPro"/>
</dbReference>
<dbReference type="KEGG" id="mfy:HH212_05795"/>
<name>A0A7Z2W1S3_9BURK</name>
<organism evidence="5 6">
    <name type="scientific">Massilia forsythiae</name>
    <dbReference type="NCBI Taxonomy" id="2728020"/>
    <lineage>
        <taxon>Bacteria</taxon>
        <taxon>Pseudomonadati</taxon>
        <taxon>Pseudomonadota</taxon>
        <taxon>Betaproteobacteria</taxon>
        <taxon>Burkholderiales</taxon>
        <taxon>Oxalobacteraceae</taxon>
        <taxon>Telluria group</taxon>
        <taxon>Massilia</taxon>
    </lineage>
</organism>
<sequence length="218" mass="23823">MPVKDAPQAGVLSFQSRDPLSAAFWDERFERRFTPWDRGAAPHALRAFVAAPATLSCAPAASPTVPAVLIPGCGAAHELALMADAGWDVQGIDFSPVAVAQARMQAERWAGRIAQADFFTWQPARPLDLVYEQAFLCALPRAQWPAVAARWAQLLAPGGLLAGYFYFDDKEKGPPFGIVRTALDALLAPHFDCIADDAVDDSISVFAGKERWMVWRRK</sequence>
<keyword evidence="3 5" id="KW-0808">Transferase</keyword>
<dbReference type="InterPro" id="IPR029063">
    <property type="entry name" value="SAM-dependent_MTases_sf"/>
</dbReference>
<evidence type="ECO:0000256" key="3">
    <source>
        <dbReference type="ARBA" id="ARBA00022679"/>
    </source>
</evidence>
<gene>
    <name evidence="5" type="ORF">HH212_05795</name>
</gene>
<keyword evidence="6" id="KW-1185">Reference proteome</keyword>
<evidence type="ECO:0000256" key="2">
    <source>
        <dbReference type="ARBA" id="ARBA00022603"/>
    </source>
</evidence>
<dbReference type="Proteomes" id="UP000502415">
    <property type="component" value="Chromosome"/>
</dbReference>
<keyword evidence="2 5" id="KW-0489">Methyltransferase</keyword>
<reference evidence="5 6" key="1">
    <citation type="submission" date="2020-04" db="EMBL/GenBank/DDBJ databases">
        <title>Genome sequencing of novel species.</title>
        <authorList>
            <person name="Heo J."/>
            <person name="Kim S.-J."/>
            <person name="Kim J.-S."/>
            <person name="Hong S.-B."/>
            <person name="Kwon S.-W."/>
        </authorList>
    </citation>
    <scope>NUCLEOTIDE SEQUENCE [LARGE SCALE GENOMIC DNA]</scope>
    <source>
        <strain evidence="5 6">GN2-R2</strain>
    </source>
</reference>
<dbReference type="RefSeq" id="WP_170205292.1">
    <property type="nucleotide sequence ID" value="NZ_CP051685.1"/>
</dbReference>
<protein>
    <submittedName>
        <fullName evidence="5">Methyltransferase domain-containing protein</fullName>
    </submittedName>
</protein>
<keyword evidence="1" id="KW-0597">Phosphoprotein</keyword>
<evidence type="ECO:0000313" key="5">
    <source>
        <dbReference type="EMBL" id="QJE03210.1"/>
    </source>
</evidence>
<dbReference type="InterPro" id="IPR008854">
    <property type="entry name" value="TPMT"/>
</dbReference>
<dbReference type="PANTHER" id="PTHR32183">
    <property type="match status" value="1"/>
</dbReference>
<dbReference type="EMBL" id="CP051685">
    <property type="protein sequence ID" value="QJE03210.1"/>
    <property type="molecule type" value="Genomic_DNA"/>
</dbReference>